<feature type="domain" description="Peptidase S11 D-alanyl-D-alanine carboxypeptidase A N-terminal" evidence="11">
    <location>
        <begin position="1"/>
        <end position="228"/>
    </location>
</feature>
<keyword evidence="3 12" id="KW-0378">Hydrolase</keyword>
<proteinExistence type="inferred from homology"/>
<dbReference type="GO" id="GO:0009002">
    <property type="term" value="F:serine-type D-Ala-D-Ala carboxypeptidase activity"/>
    <property type="evidence" value="ECO:0007669"/>
    <property type="project" value="UniProtKB-EC"/>
</dbReference>
<dbReference type="Pfam" id="PF00768">
    <property type="entry name" value="Peptidase_S11"/>
    <property type="match status" value="1"/>
</dbReference>
<dbReference type="PANTHER" id="PTHR35333:SF4">
    <property type="entry name" value="SLR0121 PROTEIN"/>
    <property type="match status" value="1"/>
</dbReference>
<keyword evidence="13" id="KW-1185">Reference proteome</keyword>
<dbReference type="SUPFAM" id="SSF56601">
    <property type="entry name" value="beta-lactamase/transpeptidase-like"/>
    <property type="match status" value="1"/>
</dbReference>
<dbReference type="EC" id="3.4.16.4" evidence="12"/>
<sequence length="269" mass="29400">MNADTGQVYYEKKPNERYRMLSITKLLTAEVLMDALNGDLSDRISIQQSDLAPGSTAELKPGDVWSVQDLLYGMLLVSGNDASNAIARYGGSVILAMEGRGGNGTERFLQAMRDKARTLGANQTEVADPHGMSRYNVSTARDLALLGANAFRDPRLLPYWQCTQRTVQIGGPNPRAKQMKDIIEIVGEPGIVGAKTGSYFSKGLYNLIVGWRAPNGQTIVIVVLGAPTHPARYDDVRLMIDRLPSDYPEMNRPTSISDPAPPPFSAECR</sequence>
<name>A0A1E2RZE7_9HYPH</name>
<dbReference type="GO" id="GO:0008800">
    <property type="term" value="F:beta-lactamase activity"/>
    <property type="evidence" value="ECO:0007669"/>
    <property type="project" value="InterPro"/>
</dbReference>
<dbReference type="Proteomes" id="UP000095087">
    <property type="component" value="Unassembled WGS sequence"/>
</dbReference>
<keyword evidence="12" id="KW-0645">Protease</keyword>
<evidence type="ECO:0000256" key="10">
    <source>
        <dbReference type="SAM" id="MobiDB-lite"/>
    </source>
</evidence>
<dbReference type="PANTHER" id="PTHR35333">
    <property type="entry name" value="BETA-LACTAMASE"/>
    <property type="match status" value="1"/>
</dbReference>
<gene>
    <name evidence="12" type="ORF">A7A08_01637</name>
</gene>
<comment type="similarity">
    <text evidence="1 9">Belongs to the peptidase S11 family.</text>
</comment>
<dbReference type="InterPro" id="IPR000871">
    <property type="entry name" value="Beta-lactam_class-A"/>
</dbReference>
<dbReference type="Gene3D" id="3.40.710.10">
    <property type="entry name" value="DD-peptidase/beta-lactamase superfamily"/>
    <property type="match status" value="1"/>
</dbReference>
<dbReference type="AlphaFoldDB" id="A0A1E2RZE7"/>
<evidence type="ECO:0000256" key="4">
    <source>
        <dbReference type="ARBA" id="ARBA00022960"/>
    </source>
</evidence>
<dbReference type="GO" id="GO:0006508">
    <property type="term" value="P:proteolysis"/>
    <property type="evidence" value="ECO:0007669"/>
    <property type="project" value="InterPro"/>
</dbReference>
<dbReference type="GO" id="GO:0009252">
    <property type="term" value="P:peptidoglycan biosynthetic process"/>
    <property type="evidence" value="ECO:0007669"/>
    <property type="project" value="UniProtKB-KW"/>
</dbReference>
<feature type="compositionally biased region" description="Pro residues" evidence="10">
    <location>
        <begin position="259"/>
        <end position="269"/>
    </location>
</feature>
<dbReference type="InterPro" id="IPR018044">
    <property type="entry name" value="Peptidase_S11"/>
</dbReference>
<evidence type="ECO:0000313" key="13">
    <source>
        <dbReference type="Proteomes" id="UP000095087"/>
    </source>
</evidence>
<keyword evidence="6" id="KW-0961">Cell wall biogenesis/degradation</keyword>
<keyword evidence="2" id="KW-0732">Signal</keyword>
<evidence type="ECO:0000259" key="11">
    <source>
        <dbReference type="Pfam" id="PF00768"/>
    </source>
</evidence>
<dbReference type="InterPro" id="IPR001967">
    <property type="entry name" value="Peptidase_S11_N"/>
</dbReference>
<comment type="caution">
    <text evidence="12">The sequence shown here is derived from an EMBL/GenBank/DDBJ whole genome shotgun (WGS) entry which is preliminary data.</text>
</comment>
<feature type="region of interest" description="Disordered" evidence="10">
    <location>
        <begin position="249"/>
        <end position="269"/>
    </location>
</feature>
<keyword evidence="4" id="KW-0133">Cell shape</keyword>
<dbReference type="GO" id="GO:0046677">
    <property type="term" value="P:response to antibiotic"/>
    <property type="evidence" value="ECO:0007669"/>
    <property type="project" value="InterPro"/>
</dbReference>
<dbReference type="GO" id="GO:0030655">
    <property type="term" value="P:beta-lactam antibiotic catabolic process"/>
    <property type="evidence" value="ECO:0007669"/>
    <property type="project" value="InterPro"/>
</dbReference>
<feature type="binding site" evidence="8">
    <location>
        <position position="195"/>
    </location>
    <ligand>
        <name>substrate</name>
    </ligand>
</feature>
<evidence type="ECO:0000256" key="3">
    <source>
        <dbReference type="ARBA" id="ARBA00022801"/>
    </source>
</evidence>
<organism evidence="12 13">
    <name type="scientific">Methyloligella halotolerans</name>
    <dbReference type="NCBI Taxonomy" id="1177755"/>
    <lineage>
        <taxon>Bacteria</taxon>
        <taxon>Pseudomonadati</taxon>
        <taxon>Pseudomonadota</taxon>
        <taxon>Alphaproteobacteria</taxon>
        <taxon>Hyphomicrobiales</taxon>
        <taxon>Hyphomicrobiaceae</taxon>
        <taxon>Methyloligella</taxon>
    </lineage>
</organism>
<dbReference type="GO" id="GO:0008360">
    <property type="term" value="P:regulation of cell shape"/>
    <property type="evidence" value="ECO:0007669"/>
    <property type="project" value="UniProtKB-KW"/>
</dbReference>
<evidence type="ECO:0000256" key="5">
    <source>
        <dbReference type="ARBA" id="ARBA00022984"/>
    </source>
</evidence>
<dbReference type="STRING" id="1177755.A7A08_01637"/>
<evidence type="ECO:0000256" key="6">
    <source>
        <dbReference type="ARBA" id="ARBA00023316"/>
    </source>
</evidence>
<dbReference type="GO" id="GO:0071555">
    <property type="term" value="P:cell wall organization"/>
    <property type="evidence" value="ECO:0007669"/>
    <property type="project" value="UniProtKB-KW"/>
</dbReference>
<keyword evidence="5" id="KW-0573">Peptidoglycan synthesis</keyword>
<accession>A0A1E2RZE7</accession>
<evidence type="ECO:0000256" key="9">
    <source>
        <dbReference type="RuleBase" id="RU004016"/>
    </source>
</evidence>
<reference evidence="12 13" key="1">
    <citation type="submission" date="2016-07" db="EMBL/GenBank/DDBJ databases">
        <title>Draft genome sequence of Methyloligella halotolerans C2T (VKM B-2706T=CCUG 61687T=DSM 25045T), a halotolerant polyhydroxybutyrate accumulating methylotroph.</title>
        <authorList>
            <person name="Vasilenko O.V."/>
            <person name="Doronina N.V."/>
            <person name="Poroshina M.N."/>
            <person name="Tarlachkov S.V."/>
            <person name="Trotsenko Y.A."/>
        </authorList>
    </citation>
    <scope>NUCLEOTIDE SEQUENCE [LARGE SCALE GENOMIC DNA]</scope>
    <source>
        <strain evidence="12 13">VKM B-2706</strain>
    </source>
</reference>
<evidence type="ECO:0000256" key="8">
    <source>
        <dbReference type="PIRSR" id="PIRSR618044-2"/>
    </source>
</evidence>
<feature type="active site" description="Acyl-ester intermediate" evidence="7">
    <location>
        <position position="22"/>
    </location>
</feature>
<evidence type="ECO:0000256" key="1">
    <source>
        <dbReference type="ARBA" id="ARBA00007164"/>
    </source>
</evidence>
<evidence type="ECO:0000313" key="12">
    <source>
        <dbReference type="EMBL" id="ODA67603.1"/>
    </source>
</evidence>
<evidence type="ECO:0000256" key="2">
    <source>
        <dbReference type="ARBA" id="ARBA00022729"/>
    </source>
</evidence>
<dbReference type="InterPro" id="IPR012338">
    <property type="entry name" value="Beta-lactam/transpept-like"/>
</dbReference>
<keyword evidence="12" id="KW-0121">Carboxypeptidase</keyword>
<feature type="active site" description="Proton acceptor" evidence="7">
    <location>
        <position position="25"/>
    </location>
</feature>
<protein>
    <submittedName>
        <fullName evidence="12">D-alanyl-D-alanine carboxypeptidase DacF</fullName>
        <ecNumber evidence="12">3.4.16.4</ecNumber>
    </submittedName>
</protein>
<feature type="active site" evidence="7">
    <location>
        <position position="78"/>
    </location>
</feature>
<dbReference type="PRINTS" id="PR00725">
    <property type="entry name" value="DADACBPTASE1"/>
</dbReference>
<evidence type="ECO:0000256" key="7">
    <source>
        <dbReference type="PIRSR" id="PIRSR618044-1"/>
    </source>
</evidence>
<dbReference type="EMBL" id="MASI01000003">
    <property type="protein sequence ID" value="ODA67603.1"/>
    <property type="molecule type" value="Genomic_DNA"/>
</dbReference>